<dbReference type="EMBL" id="MFKH01000002">
    <property type="protein sequence ID" value="OGG37794.1"/>
    <property type="molecule type" value="Genomic_DNA"/>
</dbReference>
<accession>A0A1F6BLJ7</accession>
<comment type="caution">
    <text evidence="9">Lacks conserved residue(s) required for the propagation of feature annotation.</text>
</comment>
<dbReference type="EC" id="6.1.1.23" evidence="9"/>
<dbReference type="InterPro" id="IPR004364">
    <property type="entry name" value="Aa-tRNA-synt_II"/>
</dbReference>
<dbReference type="Gene3D" id="2.40.50.140">
    <property type="entry name" value="Nucleic acid-binding proteins"/>
    <property type="match status" value="1"/>
</dbReference>
<dbReference type="GO" id="GO:0003723">
    <property type="term" value="F:RNA binding"/>
    <property type="evidence" value="ECO:0007669"/>
    <property type="project" value="TreeGrafter"/>
</dbReference>
<dbReference type="STRING" id="1798468.A2110_00430"/>
<dbReference type="GO" id="GO:0050560">
    <property type="term" value="F:aspartate-tRNA(Asn) ligase activity"/>
    <property type="evidence" value="ECO:0007669"/>
    <property type="project" value="UniProtKB-EC"/>
</dbReference>
<dbReference type="SUPFAM" id="SSF55681">
    <property type="entry name" value="Class II aaRS and biotin synthetases"/>
    <property type="match status" value="1"/>
</dbReference>
<comment type="subcellular location">
    <subcellularLocation>
        <location evidence="1 9">Cytoplasm</location>
    </subcellularLocation>
</comment>
<dbReference type="HAMAP" id="MF_02075">
    <property type="entry name" value="Asp_tRNA_synth_type2"/>
    <property type="match status" value="1"/>
</dbReference>
<dbReference type="NCBIfam" id="TIGR00458">
    <property type="entry name" value="aspS_nondisc"/>
    <property type="match status" value="1"/>
</dbReference>
<keyword evidence="8 9" id="KW-0030">Aminoacyl-tRNA synthetase</keyword>
<evidence type="ECO:0000256" key="5">
    <source>
        <dbReference type="ARBA" id="ARBA00022741"/>
    </source>
</evidence>
<evidence type="ECO:0000256" key="2">
    <source>
        <dbReference type="ARBA" id="ARBA00005312"/>
    </source>
</evidence>
<feature type="binding site" evidence="9">
    <location>
        <position position="361"/>
    </location>
    <ligand>
        <name>L-aspartate</name>
        <dbReference type="ChEBI" id="CHEBI:29991"/>
    </ligand>
</feature>
<dbReference type="Pfam" id="PF01336">
    <property type="entry name" value="tRNA_anti-codon"/>
    <property type="match status" value="1"/>
</dbReference>
<dbReference type="InterPro" id="IPR012340">
    <property type="entry name" value="NA-bd_OB-fold"/>
</dbReference>
<feature type="binding site" evidence="9">
    <location>
        <position position="212"/>
    </location>
    <ligand>
        <name>L-aspartate</name>
        <dbReference type="ChEBI" id="CHEBI:29991"/>
    </ligand>
</feature>
<feature type="binding site" evidence="9">
    <location>
        <begin position="212"/>
        <end position="214"/>
    </location>
    <ligand>
        <name>ATP</name>
        <dbReference type="ChEBI" id="CHEBI:30616"/>
    </ligand>
</feature>
<evidence type="ECO:0000313" key="11">
    <source>
        <dbReference type="EMBL" id="OGG37794.1"/>
    </source>
</evidence>
<evidence type="ECO:0000256" key="6">
    <source>
        <dbReference type="ARBA" id="ARBA00022840"/>
    </source>
</evidence>
<dbReference type="Pfam" id="PF00152">
    <property type="entry name" value="tRNA-synt_2"/>
    <property type="match status" value="1"/>
</dbReference>
<feature type="domain" description="Aminoacyl-transfer RNA synthetases class-II family profile" evidence="10">
    <location>
        <begin position="135"/>
        <end position="435"/>
    </location>
</feature>
<keyword evidence="3 9" id="KW-0963">Cytoplasm</keyword>
<keyword evidence="7 9" id="KW-0648">Protein biosynthesis</keyword>
<evidence type="ECO:0000259" key="10">
    <source>
        <dbReference type="PROSITE" id="PS50862"/>
    </source>
</evidence>
<dbReference type="InterPro" id="IPR006195">
    <property type="entry name" value="aa-tRNA-synth_II"/>
</dbReference>
<evidence type="ECO:0000256" key="1">
    <source>
        <dbReference type="ARBA" id="ARBA00004496"/>
    </source>
</evidence>
<proteinExistence type="inferred from homology"/>
<dbReference type="Gene3D" id="3.30.930.10">
    <property type="entry name" value="Bira Bifunctional Protein, Domain 2"/>
    <property type="match status" value="1"/>
</dbReference>
<protein>
    <recommendedName>
        <fullName evidence="9">Aspartate--tRNA(Asp/Asn) ligase</fullName>
        <ecNumber evidence="9">6.1.1.23</ecNumber>
    </recommendedName>
    <alternativeName>
        <fullName evidence="9">Aspartyl-tRNA synthetase</fullName>
        <shortName evidence="9">AspRS</shortName>
    </alternativeName>
    <alternativeName>
        <fullName evidence="9">Non-discriminating aspartyl-tRNA synthetase</fullName>
        <shortName evidence="9">ND-AspRS</shortName>
    </alternativeName>
</protein>
<feature type="site" description="Important for tRNA non-discrimination" evidence="9">
    <location>
        <position position="81"/>
    </location>
</feature>
<dbReference type="InterPro" id="IPR002312">
    <property type="entry name" value="Asp/Asn-tRNA-synth_IIb"/>
</dbReference>
<dbReference type="PRINTS" id="PR01042">
    <property type="entry name" value="TRNASYNTHASP"/>
</dbReference>
<dbReference type="GO" id="GO:0006422">
    <property type="term" value="P:aspartyl-tRNA aminoacylation"/>
    <property type="evidence" value="ECO:0007669"/>
    <property type="project" value="UniProtKB-UniRule"/>
</dbReference>
<comment type="catalytic activity">
    <reaction evidence="9">
        <text>tRNA(Asx) + L-aspartate + ATP = L-aspartyl-tRNA(Asx) + AMP + diphosphate</text>
        <dbReference type="Rhea" id="RHEA:18349"/>
        <dbReference type="Rhea" id="RHEA-COMP:9710"/>
        <dbReference type="Rhea" id="RHEA-COMP:9711"/>
        <dbReference type="ChEBI" id="CHEBI:29991"/>
        <dbReference type="ChEBI" id="CHEBI:30616"/>
        <dbReference type="ChEBI" id="CHEBI:33019"/>
        <dbReference type="ChEBI" id="CHEBI:78442"/>
        <dbReference type="ChEBI" id="CHEBI:78516"/>
        <dbReference type="ChEBI" id="CHEBI:456215"/>
        <dbReference type="EC" id="6.1.1.23"/>
    </reaction>
</comment>
<dbReference type="InterPro" id="IPR004523">
    <property type="entry name" value="Asp-tRNA_synthase_2"/>
</dbReference>
<dbReference type="AlphaFoldDB" id="A0A1F6BLJ7"/>
<sequence>MRRIYASEIKKRVGEQVKIAGFVQAIRNQGGITFLIIRDISGVIQVVIKKGKEKTDNAVAALSLESVVEIAGLAKEEHQAPGGVEVAADTLTILSLSAPELPIPVVPKGSEETDQSIRLDWRWIDLRKPKNLLIFKVWTLMEATFRKYWLTHGYLEIHSPKLISAASESGAEVFEVKYFDRKAYLAQSPQFYKQMAMAAGLEKVFEVGPVFRAEPSFTSRHATEFTGYDAEISYISSHKDIMREIEKTIRFVLQKVKDAYGEEIKETFGREIAVPAIPFPKISMKEAKRVLKEKGVPSDKEGDISPEEEKALCAYAEETRGHEFIFVTEYPPDTRAFYHMRDKNGLTKGFDLLWNGVEVVTGAQREHRYDILVAQAKEKGINVESLQFYLDFFKYGCPPHGGYGMGPARMMMKLLGTENVREVTFLHRGVKRLTP</sequence>
<feature type="binding site" evidence="9">
    <location>
        <position position="168"/>
    </location>
    <ligand>
        <name>L-aspartate</name>
        <dbReference type="ChEBI" id="CHEBI:29991"/>
    </ligand>
</feature>
<comment type="caution">
    <text evidence="11">The sequence shown here is derived from an EMBL/GenBank/DDBJ whole genome shotgun (WGS) entry which is preliminary data.</text>
</comment>
<evidence type="ECO:0000256" key="7">
    <source>
        <dbReference type="ARBA" id="ARBA00022917"/>
    </source>
</evidence>
<feature type="binding site" evidence="9">
    <location>
        <position position="358"/>
    </location>
    <ligand>
        <name>ATP</name>
        <dbReference type="ChEBI" id="CHEBI:30616"/>
    </ligand>
</feature>
<reference evidence="11 12" key="1">
    <citation type="journal article" date="2016" name="Nat. Commun.">
        <title>Thousands of microbial genomes shed light on interconnected biogeochemical processes in an aquifer system.</title>
        <authorList>
            <person name="Anantharaman K."/>
            <person name="Brown C.T."/>
            <person name="Hug L.A."/>
            <person name="Sharon I."/>
            <person name="Castelle C.J."/>
            <person name="Probst A.J."/>
            <person name="Thomas B.C."/>
            <person name="Singh A."/>
            <person name="Wilkins M.J."/>
            <person name="Karaoz U."/>
            <person name="Brodie E.L."/>
            <person name="Williams K.H."/>
            <person name="Hubbard S.S."/>
            <person name="Banfield J.F."/>
        </authorList>
    </citation>
    <scope>NUCLEOTIDE SEQUENCE [LARGE SCALE GENOMIC DNA]</scope>
</reference>
<dbReference type="GO" id="GO:0005524">
    <property type="term" value="F:ATP binding"/>
    <property type="evidence" value="ECO:0007669"/>
    <property type="project" value="UniProtKB-UniRule"/>
</dbReference>
<dbReference type="Proteomes" id="UP000176273">
    <property type="component" value="Unassembled WGS sequence"/>
</dbReference>
<evidence type="ECO:0000256" key="3">
    <source>
        <dbReference type="ARBA" id="ARBA00022490"/>
    </source>
</evidence>
<dbReference type="PROSITE" id="PS50862">
    <property type="entry name" value="AA_TRNA_LIGASE_II"/>
    <property type="match status" value="1"/>
</dbReference>
<dbReference type="InterPro" id="IPR004365">
    <property type="entry name" value="NA-bd_OB_tRNA"/>
</dbReference>
<feature type="binding site" evidence="9">
    <location>
        <position position="365"/>
    </location>
    <ligand>
        <name>L-aspartate</name>
        <dbReference type="ChEBI" id="CHEBI:29991"/>
    </ligand>
</feature>
<feature type="region of interest" description="Aspartate" evidence="9">
    <location>
        <begin position="190"/>
        <end position="193"/>
    </location>
</feature>
<dbReference type="PANTHER" id="PTHR43450">
    <property type="entry name" value="ASPARTYL-TRNA SYNTHETASE"/>
    <property type="match status" value="1"/>
</dbReference>
<comment type="subunit">
    <text evidence="9">Homodimer.</text>
</comment>
<gene>
    <name evidence="9" type="primary">aspS</name>
    <name evidence="11" type="ORF">A2110_00430</name>
</gene>
<dbReference type="InterPro" id="IPR045864">
    <property type="entry name" value="aa-tRNA-synth_II/BPL/LPL"/>
</dbReference>
<dbReference type="GO" id="GO:0017101">
    <property type="term" value="C:aminoacyl-tRNA synthetase multienzyme complex"/>
    <property type="evidence" value="ECO:0007669"/>
    <property type="project" value="TreeGrafter"/>
</dbReference>
<keyword evidence="6 9" id="KW-0067">ATP-binding</keyword>
<keyword evidence="4 9" id="KW-0436">Ligase</keyword>
<dbReference type="GO" id="GO:0004815">
    <property type="term" value="F:aspartate-tRNA ligase activity"/>
    <property type="evidence" value="ECO:0007669"/>
    <property type="project" value="UniProtKB-UniRule"/>
</dbReference>
<comment type="function">
    <text evidence="9">Aspartyl-tRNA synthetase with relaxed tRNA specificity since it is able to aspartylate not only its cognate tRNA(Asp) but also tRNA(Asn). Reaction proceeds in two steps: L-aspartate is first activated by ATP to form Asp-AMP and then transferred to the acceptor end of tRNA(Asp/Asn).</text>
</comment>
<evidence type="ECO:0000256" key="9">
    <source>
        <dbReference type="HAMAP-Rule" id="MF_02075"/>
    </source>
</evidence>
<evidence type="ECO:0000313" key="12">
    <source>
        <dbReference type="Proteomes" id="UP000176273"/>
    </source>
</evidence>
<keyword evidence="5 9" id="KW-0547">Nucleotide-binding</keyword>
<feature type="binding site" evidence="9">
    <location>
        <begin position="406"/>
        <end position="409"/>
    </location>
    <ligand>
        <name>ATP</name>
        <dbReference type="ChEBI" id="CHEBI:30616"/>
    </ligand>
</feature>
<comment type="similarity">
    <text evidence="2 9">Belongs to the class-II aminoacyl-tRNA synthetase family. Type 2 subfamily.</text>
</comment>
<dbReference type="PANTHER" id="PTHR43450:SF1">
    <property type="entry name" value="ASPARTATE--TRNA LIGASE, CYTOPLASMIC"/>
    <property type="match status" value="1"/>
</dbReference>
<dbReference type="SUPFAM" id="SSF50249">
    <property type="entry name" value="Nucleic acid-binding proteins"/>
    <property type="match status" value="1"/>
</dbReference>
<name>A0A1F6BLJ7_9BACT</name>
<organism evidence="11 12">
    <name type="scientific">Candidatus Jorgensenbacteria bacterium GWA1_54_12</name>
    <dbReference type="NCBI Taxonomy" id="1798468"/>
    <lineage>
        <taxon>Bacteria</taxon>
        <taxon>Candidatus Joergenseniibacteriota</taxon>
    </lineage>
</organism>
<dbReference type="GO" id="GO:0005829">
    <property type="term" value="C:cytosol"/>
    <property type="evidence" value="ECO:0007669"/>
    <property type="project" value="TreeGrafter"/>
</dbReference>
<dbReference type="NCBIfam" id="NF003483">
    <property type="entry name" value="PRK05159.1"/>
    <property type="match status" value="1"/>
</dbReference>
<evidence type="ECO:0000256" key="4">
    <source>
        <dbReference type="ARBA" id="ARBA00022598"/>
    </source>
</evidence>
<evidence type="ECO:0000256" key="8">
    <source>
        <dbReference type="ARBA" id="ARBA00023146"/>
    </source>
</evidence>